<accession>A0ABS8PN71</accession>
<proteinExistence type="predicted"/>
<feature type="chain" id="PRO_5046779863" evidence="5">
    <location>
        <begin position="21"/>
        <end position="838"/>
    </location>
</feature>
<name>A0ABS8PN71_9BACT</name>
<keyword evidence="2 5" id="KW-0732">Signal</keyword>
<keyword evidence="3" id="KW-0574">Periplasm</keyword>
<evidence type="ECO:0000313" key="8">
    <source>
        <dbReference type="Proteomes" id="UP001199816"/>
    </source>
</evidence>
<evidence type="ECO:0000256" key="2">
    <source>
        <dbReference type="ARBA" id="ARBA00022729"/>
    </source>
</evidence>
<dbReference type="InterPro" id="IPR008929">
    <property type="entry name" value="Chondroitin_lyas"/>
</dbReference>
<evidence type="ECO:0000256" key="4">
    <source>
        <dbReference type="ARBA" id="ARBA00023239"/>
    </source>
</evidence>
<dbReference type="EMBL" id="JAJNEC010000004">
    <property type="protein sequence ID" value="MCD2422476.1"/>
    <property type="molecule type" value="Genomic_DNA"/>
</dbReference>
<evidence type="ECO:0000313" key="7">
    <source>
        <dbReference type="EMBL" id="MCD2422476.1"/>
    </source>
</evidence>
<dbReference type="InterPro" id="IPR012480">
    <property type="entry name" value="Hepar_II_III_C"/>
</dbReference>
<evidence type="ECO:0000256" key="1">
    <source>
        <dbReference type="ARBA" id="ARBA00004418"/>
    </source>
</evidence>
<feature type="domain" description="Heparinase II/III-like C-terminal" evidence="6">
    <location>
        <begin position="442"/>
        <end position="658"/>
    </location>
</feature>
<keyword evidence="4" id="KW-0456">Lyase</keyword>
<dbReference type="Gene3D" id="1.50.10.100">
    <property type="entry name" value="Chondroitin AC/alginate lyase"/>
    <property type="match status" value="1"/>
</dbReference>
<dbReference type="PANTHER" id="PTHR39210:SF1">
    <property type="entry name" value="HEPARIN-SULFATE LYASE"/>
    <property type="match status" value="1"/>
</dbReference>
<evidence type="ECO:0000259" key="6">
    <source>
        <dbReference type="Pfam" id="PF07940"/>
    </source>
</evidence>
<gene>
    <name evidence="7" type="ORF">LQ567_06855</name>
</gene>
<dbReference type="Proteomes" id="UP001199816">
    <property type="component" value="Unassembled WGS sequence"/>
</dbReference>
<reference evidence="7 8" key="1">
    <citation type="submission" date="2021-11" db="EMBL/GenBank/DDBJ databases">
        <title>Genomic of Niabella pedocola.</title>
        <authorList>
            <person name="Wu T."/>
        </authorList>
    </citation>
    <scope>NUCLEOTIDE SEQUENCE [LARGE SCALE GENOMIC DNA]</scope>
    <source>
        <strain evidence="7 8">JCM 31011</strain>
    </source>
</reference>
<protein>
    <submittedName>
        <fullName evidence="7">Heparinase II/III-family protein</fullName>
    </submittedName>
</protein>
<dbReference type="Gene3D" id="2.70.98.70">
    <property type="match status" value="1"/>
</dbReference>
<sequence length="838" mass="93987">MKPIALPFIFILIAVHACFAQQETVASPAKHPVYPVTYPDLEVLKKAVAPLMQQSVKAVMDQVPKASGIFYTGCPHCHGGAQNMNVLNWKPGMGAAVRCNYCSMTFPNSQFPDDHETVIIAPSGARQVYRYYEDSSGHQYYFEAHAWYDQWVWIRSMAEKLAQLWYATKDNAYGDRAAVITGRFAQVFPDYAVRYDYPHARVQFFPADQRWPYKGLTPYRGAKWYWWGYGDIATDLANVFDVLSSGYNWKRMDAFTGTGTDKRIARDLLRLGYDFTAANPEAYSNMSPGMYAGMIRVGRILGDPSMVHEAVKRFNAFFSKGFFADGWWKEGTTSYHNQTIGSLMAVAAALKEYTDPADWKEDRLNNPDLTKASPLYGKALRVRNEAVLPNGRALPINDTWGFSQGKKTDSTHSRLWPALGNAAIGTGSGINQVLLNLNWSGNYGHSHYDNGSILFYAAGQELLSDIGYTHSKYRGWTIHTASHNTVVIDQQNQNEGTTEHPATGRLLFYDDQNPHVKIADLDASPAYAAAAVYRRKLIMVHAGAGFDYVIDRFEVSGGQEHDWFLHGMCEQEGTLQTSVALEQPVETLVPAWGGRKAPKTQYDTHPKQFHAYAYLRDVKKGTAAPSWTATWNYDSAGLRTHILSQPGTEVFRFRSPSVRPAKEDDNKLNNYMRNGIMQRHSGSASVFIAVHEPFRKTPWIESVKAEGNTLIITYRLNGKRTLDRIHLGAAEIRVVSSAGWNYASGNAYRGTVQSVVHEGAQWSALLDRQVPAVDYIRLDLPDGGTYYGAVAAVRGNRVILKDDPGFALDEKGRVQFYTFPQKKQEGKLRYTLFTPDSK</sequence>
<keyword evidence="8" id="KW-1185">Reference proteome</keyword>
<dbReference type="RefSeq" id="WP_231003507.1">
    <property type="nucleotide sequence ID" value="NZ_JAJNEC010000004.1"/>
</dbReference>
<evidence type="ECO:0000256" key="5">
    <source>
        <dbReference type="SAM" id="SignalP"/>
    </source>
</evidence>
<dbReference type="SUPFAM" id="SSF48230">
    <property type="entry name" value="Chondroitin AC/alginate lyase"/>
    <property type="match status" value="1"/>
</dbReference>
<feature type="signal peptide" evidence="5">
    <location>
        <begin position="1"/>
        <end position="20"/>
    </location>
</feature>
<comment type="caution">
    <text evidence="7">The sequence shown here is derived from an EMBL/GenBank/DDBJ whole genome shotgun (WGS) entry which is preliminary data.</text>
</comment>
<comment type="subcellular location">
    <subcellularLocation>
        <location evidence="1">Periplasm</location>
    </subcellularLocation>
</comment>
<dbReference type="Pfam" id="PF07940">
    <property type="entry name" value="Hepar_II_III_C"/>
    <property type="match status" value="1"/>
</dbReference>
<dbReference type="PANTHER" id="PTHR39210">
    <property type="entry name" value="HEPARIN-SULFATE LYASE"/>
    <property type="match status" value="1"/>
</dbReference>
<organism evidence="7 8">
    <name type="scientific">Niabella pedocola</name>
    <dbReference type="NCBI Taxonomy" id="1752077"/>
    <lineage>
        <taxon>Bacteria</taxon>
        <taxon>Pseudomonadati</taxon>
        <taxon>Bacteroidota</taxon>
        <taxon>Chitinophagia</taxon>
        <taxon>Chitinophagales</taxon>
        <taxon>Chitinophagaceae</taxon>
        <taxon>Niabella</taxon>
    </lineage>
</organism>
<evidence type="ECO:0000256" key="3">
    <source>
        <dbReference type="ARBA" id="ARBA00022764"/>
    </source>
</evidence>